<sequence>MVRREGRAKRTGWKRALGVARGAEKKSISQARKKSVGDPTWVSEFHAERKRKAGDDCASIAPTSHSISEKENSHAIVTLERYQTVSDLSASAATFDNAAWVASSLREIHLPSPHRLRLLDVGALRDYYSSRYSDFLEVCAIDLHPRDERVLKEDFFRLPTPRCEADRFDAVVLSLVLNYVDTPRRRGEMLRRAAHFARLGSGRVYLVLPTNAVHNSRYMRHKRLIQLCRSLGLLVVHQERDTKLCRYIFRRVETEQPDSLNQTFPKRVCRFGRGQFNNFSITLENT</sequence>
<dbReference type="EMBL" id="HBGH01014984">
    <property type="protein sequence ID" value="CAD9236264.1"/>
    <property type="molecule type" value="Transcribed_RNA"/>
</dbReference>
<proteinExistence type="predicted"/>
<organism evidence="4">
    <name type="scientific">Compsopogon caeruleus</name>
    <dbReference type="NCBI Taxonomy" id="31354"/>
    <lineage>
        <taxon>Eukaryota</taxon>
        <taxon>Rhodophyta</taxon>
        <taxon>Compsopogonophyceae</taxon>
        <taxon>Compsopogonales</taxon>
        <taxon>Compsopogonaceae</taxon>
        <taxon>Compsopogon</taxon>
    </lineage>
</organism>
<evidence type="ECO:0000256" key="2">
    <source>
        <dbReference type="ARBA" id="ARBA00022679"/>
    </source>
</evidence>
<evidence type="ECO:0000256" key="1">
    <source>
        <dbReference type="ARBA" id="ARBA00022603"/>
    </source>
</evidence>
<dbReference type="GO" id="GO:0016433">
    <property type="term" value="F:rRNA (adenine) methyltransferase activity"/>
    <property type="evidence" value="ECO:0007669"/>
    <property type="project" value="TreeGrafter"/>
</dbReference>
<keyword evidence="3" id="KW-0949">S-adenosyl-L-methionine</keyword>
<dbReference type="GO" id="GO:0005730">
    <property type="term" value="C:nucleolus"/>
    <property type="evidence" value="ECO:0007669"/>
    <property type="project" value="TreeGrafter"/>
</dbReference>
<dbReference type="InterPro" id="IPR029063">
    <property type="entry name" value="SAM-dependent_MTases_sf"/>
</dbReference>
<dbReference type="PANTHER" id="PTHR21008:SF1">
    <property type="entry name" value="25S RRNA (ADENINE(2142)-N(1))-METHYLTRANSFERASE"/>
    <property type="match status" value="1"/>
</dbReference>
<keyword evidence="1" id="KW-0489">Methyltransferase</keyword>
<evidence type="ECO:0000313" key="4">
    <source>
        <dbReference type="EMBL" id="CAD9236264.1"/>
    </source>
</evidence>
<dbReference type="InterPro" id="IPR021867">
    <property type="entry name" value="Bmt2/SAMTOR"/>
</dbReference>
<dbReference type="Gene3D" id="3.40.50.150">
    <property type="entry name" value="Vaccinia Virus protein VP39"/>
    <property type="match status" value="1"/>
</dbReference>
<accession>A0A7S1TGM8</accession>
<gene>
    <name evidence="4" type="ORF">CCAE0312_LOCUS8357</name>
</gene>
<keyword evidence="2" id="KW-0808">Transferase</keyword>
<name>A0A7S1TGM8_9RHOD</name>
<dbReference type="SUPFAM" id="SSF53335">
    <property type="entry name" value="S-adenosyl-L-methionine-dependent methyltransferases"/>
    <property type="match status" value="1"/>
</dbReference>
<dbReference type="PANTHER" id="PTHR21008">
    <property type="entry name" value="S-ADENOSYLMETHIONINE SENSOR UPSTREAM OF MTORC1-RELATED"/>
    <property type="match status" value="1"/>
</dbReference>
<dbReference type="AlphaFoldDB" id="A0A7S1TGM8"/>
<dbReference type="Pfam" id="PF11968">
    <property type="entry name" value="Bmt2"/>
    <property type="match status" value="1"/>
</dbReference>
<reference evidence="4" key="1">
    <citation type="submission" date="2021-01" db="EMBL/GenBank/DDBJ databases">
        <authorList>
            <person name="Corre E."/>
            <person name="Pelletier E."/>
            <person name="Niang G."/>
            <person name="Scheremetjew M."/>
            <person name="Finn R."/>
            <person name="Kale V."/>
            <person name="Holt S."/>
            <person name="Cochrane G."/>
            <person name="Meng A."/>
            <person name="Brown T."/>
            <person name="Cohen L."/>
        </authorList>
    </citation>
    <scope>NUCLEOTIDE SEQUENCE</scope>
    <source>
        <strain evidence="4">SAG 36.94</strain>
    </source>
</reference>
<protein>
    <submittedName>
        <fullName evidence="4">Uncharacterized protein</fullName>
    </submittedName>
</protein>
<evidence type="ECO:0000256" key="3">
    <source>
        <dbReference type="ARBA" id="ARBA00022691"/>
    </source>
</evidence>